<name>R7VXA8_COLLI</name>
<evidence type="ECO:0000313" key="6">
    <source>
        <dbReference type="EMBL" id="EMC87015.1"/>
    </source>
</evidence>
<dbReference type="GO" id="GO:0000243">
    <property type="term" value="C:commitment complex"/>
    <property type="evidence" value="ECO:0007669"/>
    <property type="project" value="TreeGrafter"/>
</dbReference>
<dbReference type="GO" id="GO:0030627">
    <property type="term" value="F:pre-mRNA 5'-splice site binding"/>
    <property type="evidence" value="ECO:0007669"/>
    <property type="project" value="TreeGrafter"/>
</dbReference>
<dbReference type="eggNOG" id="KOG1258">
    <property type="taxonomic scope" value="Eukaryota"/>
</dbReference>
<dbReference type="KEGG" id="clv:102085475"/>
<dbReference type="PANTHER" id="PTHR17204">
    <property type="entry name" value="PRE-MRNA PROCESSING PROTEIN PRP39-RELATED"/>
    <property type="match status" value="1"/>
</dbReference>
<dbReference type="Gene3D" id="1.25.40.10">
    <property type="entry name" value="Tetratricopeptide repeat domain"/>
    <property type="match status" value="1"/>
</dbReference>
<dbReference type="GO" id="GO:0000395">
    <property type="term" value="P:mRNA 5'-splice site recognition"/>
    <property type="evidence" value="ECO:0007669"/>
    <property type="project" value="TreeGrafter"/>
</dbReference>
<accession>R7VXA8</accession>
<dbReference type="AlphaFoldDB" id="R7VXA8"/>
<evidence type="ECO:0000256" key="4">
    <source>
        <dbReference type="ARBA" id="ARBA00023187"/>
    </source>
</evidence>
<comment type="subcellular location">
    <subcellularLocation>
        <location evidence="1">Nucleus</location>
    </subcellularLocation>
</comment>
<organism evidence="6">
    <name type="scientific">Columba livia</name>
    <name type="common">Rock dove</name>
    <dbReference type="NCBI Taxonomy" id="8932"/>
    <lineage>
        <taxon>Eukaryota</taxon>
        <taxon>Metazoa</taxon>
        <taxon>Chordata</taxon>
        <taxon>Craniata</taxon>
        <taxon>Vertebrata</taxon>
        <taxon>Euteleostomi</taxon>
        <taxon>Archelosauria</taxon>
        <taxon>Archosauria</taxon>
        <taxon>Dinosauria</taxon>
        <taxon>Saurischia</taxon>
        <taxon>Theropoda</taxon>
        <taxon>Coelurosauria</taxon>
        <taxon>Aves</taxon>
        <taxon>Neognathae</taxon>
        <taxon>Neoaves</taxon>
        <taxon>Columbimorphae</taxon>
        <taxon>Columbiformes</taxon>
        <taxon>Columbidae</taxon>
        <taxon>Columba</taxon>
    </lineage>
</organism>
<evidence type="ECO:0000256" key="3">
    <source>
        <dbReference type="ARBA" id="ARBA00022737"/>
    </source>
</evidence>
<dbReference type="InterPro" id="IPR011990">
    <property type="entry name" value="TPR-like_helical_dom_sf"/>
</dbReference>
<dbReference type="EMBL" id="KB377154">
    <property type="protein sequence ID" value="EMC87015.1"/>
    <property type="molecule type" value="Genomic_DNA"/>
</dbReference>
<evidence type="ECO:0000256" key="2">
    <source>
        <dbReference type="ARBA" id="ARBA00022664"/>
    </source>
</evidence>
<dbReference type="SUPFAM" id="SSF48452">
    <property type="entry name" value="TPR-like"/>
    <property type="match status" value="1"/>
</dbReference>
<protein>
    <submittedName>
        <fullName evidence="6">Pre-mRNA-processing factor 39</fullName>
    </submittedName>
</protein>
<keyword evidence="3" id="KW-0677">Repeat</keyword>
<evidence type="ECO:0000256" key="5">
    <source>
        <dbReference type="ARBA" id="ARBA00023242"/>
    </source>
</evidence>
<reference evidence="6" key="1">
    <citation type="journal article" date="2013" name="Science">
        <title>Genomic diversity and evolution of the head crest in the rock pigeon.</title>
        <authorList>
            <person name="Shapiro M.D."/>
            <person name="Kronenberg Z."/>
            <person name="Li C."/>
            <person name="Domyan E.T."/>
            <person name="Pan H."/>
            <person name="Campbell M."/>
            <person name="Tan H."/>
            <person name="Huff C.D."/>
            <person name="Hu H."/>
            <person name="Vickrey A.I."/>
            <person name="Nielsen S.C."/>
            <person name="Stringham S.A."/>
            <person name="Hu H."/>
            <person name="Willerslev E."/>
            <person name="Gilbert M.T."/>
            <person name="Yandell M."/>
            <person name="Zhang G."/>
            <person name="Wang J."/>
        </authorList>
    </citation>
    <scope>NUCLEOTIDE SEQUENCE [LARGE SCALE GENOMIC DNA]</scope>
    <source>
        <tissue evidence="6">Blood</tissue>
    </source>
</reference>
<evidence type="ECO:0000256" key="1">
    <source>
        <dbReference type="ARBA" id="ARBA00004123"/>
    </source>
</evidence>
<sequence length="84" mass="9886">MDLWIHYISFLQSSLDMSRPEAAPRIRGVFEAAVAAAGLDFRSDKLWELYVEWEREQGELRAVTAIYDRVLSIPTQLYSQHWER</sequence>
<dbReference type="Pfam" id="PF23240">
    <property type="entry name" value="HAT_PRP39_N"/>
    <property type="match status" value="1"/>
</dbReference>
<keyword evidence="5" id="KW-0539">Nucleus</keyword>
<keyword evidence="2" id="KW-0507">mRNA processing</keyword>
<dbReference type="GO" id="GO:0071004">
    <property type="term" value="C:U2-type prespliceosome"/>
    <property type="evidence" value="ECO:0007669"/>
    <property type="project" value="TreeGrafter"/>
</dbReference>
<dbReference type="OrthoDB" id="10265668at2759"/>
<proteinExistence type="predicted"/>
<dbReference type="GO" id="GO:0005685">
    <property type="term" value="C:U1 snRNP"/>
    <property type="evidence" value="ECO:0007669"/>
    <property type="project" value="TreeGrafter"/>
</dbReference>
<dbReference type="PANTHER" id="PTHR17204:SF24">
    <property type="entry name" value="PRE-MRNA-PROCESSING FACTOR 39-LIKE ISOFORM X1"/>
    <property type="match status" value="1"/>
</dbReference>
<keyword evidence="4" id="KW-0508">mRNA splicing</keyword>
<gene>
    <name evidence="6" type="ORF">A306_04345</name>
</gene>